<dbReference type="PANTHER" id="PTHR24171">
    <property type="entry name" value="ANKYRIN REPEAT DOMAIN-CONTAINING PROTEIN 39-RELATED"/>
    <property type="match status" value="1"/>
</dbReference>
<dbReference type="SMART" id="SM00248">
    <property type="entry name" value="ANK"/>
    <property type="match status" value="2"/>
</dbReference>
<dbReference type="Pfam" id="PF12796">
    <property type="entry name" value="Ank_2"/>
    <property type="match status" value="1"/>
</dbReference>
<evidence type="ECO:0000313" key="4">
    <source>
        <dbReference type="Proteomes" id="UP001597542"/>
    </source>
</evidence>
<evidence type="ECO:0000256" key="2">
    <source>
        <dbReference type="ARBA" id="ARBA00023043"/>
    </source>
</evidence>
<name>A0ABW5I5U8_9PSEU</name>
<dbReference type="PANTHER" id="PTHR24171:SF11">
    <property type="entry name" value="26S PROTEASOME NON-ATPASE REGULATORY SUBUNIT 10"/>
    <property type="match status" value="1"/>
</dbReference>
<dbReference type="InterPro" id="IPR036770">
    <property type="entry name" value="Ankyrin_rpt-contain_sf"/>
</dbReference>
<keyword evidence="2" id="KW-0040">ANK repeat</keyword>
<sequence length="314" mass="33678">MRSDGGWTGLGWQSWTDLGEVRAQLENGADPNVGDGWPGPPLHAAAEYGSTEVVAELARRVHDVDALSDGRTALWRAVAAHRPDNARALVAAGADPLLEMMSGWSPGRLSLTSPTPELPDLGVSLTPEETAIVEESHRLIAALGDQHLEGLGIACVAGIDVAEAVRRLSAEVLRERDELEAAWEEDPFNDDNTILTMWATDVPGGCVLAQPWGYGPQMPGVTKALSAGTICYGMYANPKSGNQGSILRDGEVIGWDLHPGGEPSEQGDVLLSCLYEDEALAYCFAYAGLRPVDNRSVIGPPDAWIRLPDRDYWS</sequence>
<keyword evidence="4" id="KW-1185">Reference proteome</keyword>
<dbReference type="EMBL" id="JBHUKQ010000014">
    <property type="protein sequence ID" value="MFD2484202.1"/>
    <property type="molecule type" value="Genomic_DNA"/>
</dbReference>
<evidence type="ECO:0000256" key="1">
    <source>
        <dbReference type="ARBA" id="ARBA00022737"/>
    </source>
</evidence>
<organism evidence="3 4">
    <name type="scientific">Amycolatopsis albidoflavus</name>
    <dbReference type="NCBI Taxonomy" id="102226"/>
    <lineage>
        <taxon>Bacteria</taxon>
        <taxon>Bacillati</taxon>
        <taxon>Actinomycetota</taxon>
        <taxon>Actinomycetes</taxon>
        <taxon>Pseudonocardiales</taxon>
        <taxon>Pseudonocardiaceae</taxon>
        <taxon>Amycolatopsis</taxon>
    </lineage>
</organism>
<reference evidence="4" key="1">
    <citation type="journal article" date="2019" name="Int. J. Syst. Evol. Microbiol.">
        <title>The Global Catalogue of Microorganisms (GCM) 10K type strain sequencing project: providing services to taxonomists for standard genome sequencing and annotation.</title>
        <authorList>
            <consortium name="The Broad Institute Genomics Platform"/>
            <consortium name="The Broad Institute Genome Sequencing Center for Infectious Disease"/>
            <person name="Wu L."/>
            <person name="Ma J."/>
        </authorList>
    </citation>
    <scope>NUCLEOTIDE SEQUENCE [LARGE SCALE GENOMIC DNA]</scope>
    <source>
        <strain evidence="4">CGMCC 4.7638</strain>
    </source>
</reference>
<dbReference type="Gene3D" id="1.25.40.20">
    <property type="entry name" value="Ankyrin repeat-containing domain"/>
    <property type="match status" value="1"/>
</dbReference>
<proteinExistence type="predicted"/>
<accession>A0ABW5I5U8</accession>
<comment type="caution">
    <text evidence="3">The sequence shown here is derived from an EMBL/GenBank/DDBJ whole genome shotgun (WGS) entry which is preliminary data.</text>
</comment>
<dbReference type="RefSeq" id="WP_344283056.1">
    <property type="nucleotide sequence ID" value="NZ_BAAAHV010000022.1"/>
</dbReference>
<keyword evidence="1" id="KW-0677">Repeat</keyword>
<dbReference type="InterPro" id="IPR002110">
    <property type="entry name" value="Ankyrin_rpt"/>
</dbReference>
<dbReference type="Proteomes" id="UP001597542">
    <property type="component" value="Unassembled WGS sequence"/>
</dbReference>
<protein>
    <submittedName>
        <fullName evidence="3">Ankyrin repeat domain-containing protein</fullName>
    </submittedName>
</protein>
<gene>
    <name evidence="3" type="ORF">ACFSUT_28255</name>
</gene>
<dbReference type="SUPFAM" id="SSF48403">
    <property type="entry name" value="Ankyrin repeat"/>
    <property type="match status" value="1"/>
</dbReference>
<evidence type="ECO:0000313" key="3">
    <source>
        <dbReference type="EMBL" id="MFD2484202.1"/>
    </source>
</evidence>